<dbReference type="STRING" id="1334022.SAMN04487907_11224"/>
<dbReference type="AlphaFoldDB" id="A0A1I1N7F0"/>
<keyword evidence="3" id="KW-1185">Reference proteome</keyword>
<dbReference type="EMBL" id="FOKV01000012">
    <property type="protein sequence ID" value="SFC89670.1"/>
    <property type="molecule type" value="Genomic_DNA"/>
</dbReference>
<evidence type="ECO:0000313" key="3">
    <source>
        <dbReference type="Proteomes" id="UP000199438"/>
    </source>
</evidence>
<dbReference type="Proteomes" id="UP000199438">
    <property type="component" value="Unassembled WGS sequence"/>
</dbReference>
<proteinExistence type="predicted"/>
<keyword evidence="1" id="KW-1133">Transmembrane helix</keyword>
<feature type="transmembrane region" description="Helical" evidence="1">
    <location>
        <begin position="7"/>
        <end position="29"/>
    </location>
</feature>
<reference evidence="3" key="1">
    <citation type="submission" date="2016-10" db="EMBL/GenBank/DDBJ databases">
        <authorList>
            <person name="Varghese N."/>
            <person name="Submissions S."/>
        </authorList>
    </citation>
    <scope>NUCLEOTIDE SEQUENCE [LARGE SCALE GENOMIC DNA]</scope>
    <source>
        <strain evidence="3">DSM 24499</strain>
    </source>
</reference>
<organism evidence="2 3">
    <name type="scientific">Zunongwangia mangrovi</name>
    <dbReference type="NCBI Taxonomy" id="1334022"/>
    <lineage>
        <taxon>Bacteria</taxon>
        <taxon>Pseudomonadati</taxon>
        <taxon>Bacteroidota</taxon>
        <taxon>Flavobacteriia</taxon>
        <taxon>Flavobacteriales</taxon>
        <taxon>Flavobacteriaceae</taxon>
        <taxon>Zunongwangia</taxon>
    </lineage>
</organism>
<sequence length="59" mass="6447">MGLNKNTIFAWASFIIFLVATAIVLLGVLKYKDHAIGFSVVGIGFFAVSWVFNALKGRI</sequence>
<feature type="transmembrane region" description="Helical" evidence="1">
    <location>
        <begin position="35"/>
        <end position="55"/>
    </location>
</feature>
<dbReference type="RefSeq" id="WP_092544891.1">
    <property type="nucleotide sequence ID" value="NZ_FOKV01000012.1"/>
</dbReference>
<name>A0A1I1N7F0_9FLAO</name>
<evidence type="ECO:0000256" key="1">
    <source>
        <dbReference type="SAM" id="Phobius"/>
    </source>
</evidence>
<dbReference type="InterPro" id="IPR047674">
    <property type="entry name" value="CAL67264-like"/>
</dbReference>
<keyword evidence="1" id="KW-0472">Membrane</keyword>
<dbReference type="NCBIfam" id="NF040514">
    <property type="entry name" value="CAL67264_fam"/>
    <property type="match status" value="1"/>
</dbReference>
<keyword evidence="1" id="KW-0812">Transmembrane</keyword>
<evidence type="ECO:0008006" key="4">
    <source>
        <dbReference type="Google" id="ProtNLM"/>
    </source>
</evidence>
<accession>A0A1I1N7F0</accession>
<gene>
    <name evidence="2" type="ORF">SAMN04487907_11224</name>
</gene>
<protein>
    <recommendedName>
        <fullName evidence="4">PEP-CTERM protein-sorting domain-containing protein</fullName>
    </recommendedName>
</protein>
<evidence type="ECO:0000313" key="2">
    <source>
        <dbReference type="EMBL" id="SFC89670.1"/>
    </source>
</evidence>
<dbReference type="OrthoDB" id="1151440at2"/>